<dbReference type="SUPFAM" id="SSF46785">
    <property type="entry name" value="Winged helix' DNA-binding domain"/>
    <property type="match status" value="1"/>
</dbReference>
<evidence type="ECO:0000256" key="2">
    <source>
        <dbReference type="ARBA" id="ARBA00023125"/>
    </source>
</evidence>
<dbReference type="PRINTS" id="PR00598">
    <property type="entry name" value="HTHMARR"/>
</dbReference>
<evidence type="ECO:0000256" key="3">
    <source>
        <dbReference type="ARBA" id="ARBA00023163"/>
    </source>
</evidence>
<dbReference type="InterPro" id="IPR000835">
    <property type="entry name" value="HTH_MarR-typ"/>
</dbReference>
<protein>
    <submittedName>
        <fullName evidence="5">MarR family transcriptional regulator</fullName>
    </submittedName>
</protein>
<dbReference type="InterPro" id="IPR036390">
    <property type="entry name" value="WH_DNA-bd_sf"/>
</dbReference>
<dbReference type="PANTHER" id="PTHR42756">
    <property type="entry name" value="TRANSCRIPTIONAL REGULATOR, MARR"/>
    <property type="match status" value="1"/>
</dbReference>
<comment type="caution">
    <text evidence="5">The sequence shown here is derived from an EMBL/GenBank/DDBJ whole genome shotgun (WGS) entry which is preliminary data.</text>
</comment>
<evidence type="ECO:0000259" key="4">
    <source>
        <dbReference type="PROSITE" id="PS50995"/>
    </source>
</evidence>
<dbReference type="SMART" id="SM00347">
    <property type="entry name" value="HTH_MARR"/>
    <property type="match status" value="1"/>
</dbReference>
<dbReference type="PANTHER" id="PTHR42756:SF1">
    <property type="entry name" value="TRANSCRIPTIONAL REPRESSOR OF EMRAB OPERON"/>
    <property type="match status" value="1"/>
</dbReference>
<sequence>MSGYSMPLSFPPPPESIDFLLAQICHLHHSRVHQLLEGLGLYRGQPPVLRILWEEEGLTHTELAARLNITPATLSKMLQRMEKAGFLKRTPDPLDQRVSRVYLTETGRAVQSDVQRVLERIEAETFAGFSPEELPVLRQYLMRIRENLLGVMSDKPAC</sequence>
<dbReference type="InterPro" id="IPR011991">
    <property type="entry name" value="ArsR-like_HTH"/>
</dbReference>
<keyword evidence="3" id="KW-0804">Transcription</keyword>
<dbReference type="PROSITE" id="PS50995">
    <property type="entry name" value="HTH_MARR_2"/>
    <property type="match status" value="1"/>
</dbReference>
<dbReference type="GO" id="GO:0003677">
    <property type="term" value="F:DNA binding"/>
    <property type="evidence" value="ECO:0007669"/>
    <property type="project" value="UniProtKB-KW"/>
</dbReference>
<evidence type="ECO:0000256" key="1">
    <source>
        <dbReference type="ARBA" id="ARBA00023015"/>
    </source>
</evidence>
<dbReference type="Pfam" id="PF01047">
    <property type="entry name" value="MarR"/>
    <property type="match status" value="1"/>
</dbReference>
<gene>
    <name evidence="5" type="ORF">ENT37_06090</name>
</gene>
<dbReference type="CDD" id="cd00090">
    <property type="entry name" value="HTH_ARSR"/>
    <property type="match status" value="1"/>
</dbReference>
<feature type="domain" description="HTH marR-type" evidence="4">
    <location>
        <begin position="14"/>
        <end position="146"/>
    </location>
</feature>
<keyword evidence="2" id="KW-0238">DNA-binding</keyword>
<dbReference type="GO" id="GO:0003700">
    <property type="term" value="F:DNA-binding transcription factor activity"/>
    <property type="evidence" value="ECO:0007669"/>
    <property type="project" value="InterPro"/>
</dbReference>
<dbReference type="EMBL" id="DSYK01000305">
    <property type="protein sequence ID" value="HGS21420.1"/>
    <property type="molecule type" value="Genomic_DNA"/>
</dbReference>
<dbReference type="PROSITE" id="PS01117">
    <property type="entry name" value="HTH_MARR_1"/>
    <property type="match status" value="1"/>
</dbReference>
<proteinExistence type="predicted"/>
<name>A0A7C4PJ97_9CHLR</name>
<dbReference type="InterPro" id="IPR036388">
    <property type="entry name" value="WH-like_DNA-bd_sf"/>
</dbReference>
<organism evidence="5">
    <name type="scientific">Anaerolinea thermolimosa</name>
    <dbReference type="NCBI Taxonomy" id="229919"/>
    <lineage>
        <taxon>Bacteria</taxon>
        <taxon>Bacillati</taxon>
        <taxon>Chloroflexota</taxon>
        <taxon>Anaerolineae</taxon>
        <taxon>Anaerolineales</taxon>
        <taxon>Anaerolineaceae</taxon>
        <taxon>Anaerolinea</taxon>
    </lineage>
</organism>
<keyword evidence="1" id="KW-0805">Transcription regulation</keyword>
<dbReference type="InterPro" id="IPR023187">
    <property type="entry name" value="Tscrpt_reg_MarR-type_CS"/>
</dbReference>
<dbReference type="AlphaFoldDB" id="A0A7C4PJ97"/>
<reference evidence="5" key="1">
    <citation type="journal article" date="2020" name="mSystems">
        <title>Genome- and Community-Level Interaction Insights into Carbon Utilization and Element Cycling Functions of Hydrothermarchaeota in Hydrothermal Sediment.</title>
        <authorList>
            <person name="Zhou Z."/>
            <person name="Liu Y."/>
            <person name="Xu W."/>
            <person name="Pan J."/>
            <person name="Luo Z.H."/>
            <person name="Li M."/>
        </authorList>
    </citation>
    <scope>NUCLEOTIDE SEQUENCE [LARGE SCALE GENOMIC DNA]</scope>
    <source>
        <strain evidence="5">SpSt-573</strain>
    </source>
</reference>
<dbReference type="Gene3D" id="1.10.10.10">
    <property type="entry name" value="Winged helix-like DNA-binding domain superfamily/Winged helix DNA-binding domain"/>
    <property type="match status" value="1"/>
</dbReference>
<evidence type="ECO:0000313" key="5">
    <source>
        <dbReference type="EMBL" id="HGS21420.1"/>
    </source>
</evidence>
<accession>A0A7C4PJ97</accession>